<dbReference type="AlphaFoldDB" id="A0AA91GIZ1"/>
<reference evidence="1 2" key="1">
    <citation type="submission" date="2014-12" db="EMBL/GenBank/DDBJ databases">
        <title>Draft genome sequences of 29 type strains of Enterococci.</title>
        <authorList>
            <person name="Zhong Z."/>
            <person name="Sun Z."/>
            <person name="Liu W."/>
            <person name="Zhang W."/>
            <person name="Zhang H."/>
        </authorList>
    </citation>
    <scope>NUCLEOTIDE SEQUENCE [LARGE SCALE GENOMIC DNA]</scope>
    <source>
        <strain evidence="1 2">DSM 22801</strain>
    </source>
</reference>
<accession>A0AA91GIZ1</accession>
<evidence type="ECO:0000313" key="2">
    <source>
        <dbReference type="Proteomes" id="UP000183039"/>
    </source>
</evidence>
<dbReference type="Proteomes" id="UP000183039">
    <property type="component" value="Unassembled WGS sequence"/>
</dbReference>
<proteinExistence type="predicted"/>
<sequence>MYQQKKTAFFTKKKERLTKKIQTLMGDLKNEIEANSHE</sequence>
<evidence type="ECO:0000313" key="1">
    <source>
        <dbReference type="EMBL" id="OJG93041.1"/>
    </source>
</evidence>
<gene>
    <name evidence="1" type="ORF">RV15_GL002175</name>
</gene>
<comment type="caution">
    <text evidence="1">The sequence shown here is derived from an EMBL/GenBank/DDBJ whole genome shotgun (WGS) entry which is preliminary data.</text>
</comment>
<protein>
    <submittedName>
        <fullName evidence="1">Uncharacterized protein</fullName>
    </submittedName>
</protein>
<name>A0AA91GIZ1_9ENTE</name>
<dbReference type="EMBL" id="JXLC01000003">
    <property type="protein sequence ID" value="OJG93041.1"/>
    <property type="molecule type" value="Genomic_DNA"/>
</dbReference>
<organism evidence="1 2">
    <name type="scientific">Enterococcus silesiacus</name>
    <dbReference type="NCBI Taxonomy" id="332949"/>
    <lineage>
        <taxon>Bacteria</taxon>
        <taxon>Bacillati</taxon>
        <taxon>Bacillota</taxon>
        <taxon>Bacilli</taxon>
        <taxon>Lactobacillales</taxon>
        <taxon>Enterococcaceae</taxon>
        <taxon>Enterococcus</taxon>
    </lineage>
</organism>